<feature type="domain" description="Penicillin binding protein A dimerisation" evidence="8">
    <location>
        <begin position="33"/>
        <end position="114"/>
    </location>
</feature>
<dbReference type="InterPro" id="IPR036138">
    <property type="entry name" value="PBP_dimer_sf"/>
</dbReference>
<evidence type="ECO:0000256" key="2">
    <source>
        <dbReference type="ARBA" id="ARBA00012865"/>
    </source>
</evidence>
<comment type="catalytic activity">
    <reaction evidence="6">
        <text>a beta-lactam + H2O = a substituted beta-amino acid</text>
        <dbReference type="Rhea" id="RHEA:20401"/>
        <dbReference type="ChEBI" id="CHEBI:15377"/>
        <dbReference type="ChEBI" id="CHEBI:35627"/>
        <dbReference type="ChEBI" id="CHEBI:140347"/>
        <dbReference type="EC" id="3.5.2.6"/>
    </reaction>
</comment>
<dbReference type="GO" id="GO:0017001">
    <property type="term" value="P:antibiotic catabolic process"/>
    <property type="evidence" value="ECO:0007669"/>
    <property type="project" value="InterPro"/>
</dbReference>
<dbReference type="EC" id="3.5.2.6" evidence="2 6"/>
<evidence type="ECO:0000256" key="3">
    <source>
        <dbReference type="ARBA" id="ARBA00022729"/>
    </source>
</evidence>
<dbReference type="InterPro" id="IPR012338">
    <property type="entry name" value="Beta-lactam/transpept-like"/>
</dbReference>
<dbReference type="PANTHER" id="PTHR30627">
    <property type="entry name" value="PEPTIDOGLYCAN D,D-TRANSPEPTIDASE"/>
    <property type="match status" value="1"/>
</dbReference>
<evidence type="ECO:0000259" key="8">
    <source>
        <dbReference type="Pfam" id="PF21922"/>
    </source>
</evidence>
<dbReference type="GO" id="GO:0008658">
    <property type="term" value="F:penicillin binding"/>
    <property type="evidence" value="ECO:0007669"/>
    <property type="project" value="InterPro"/>
</dbReference>
<proteinExistence type="inferred from homology"/>
<keyword evidence="3" id="KW-0732">Signal</keyword>
<dbReference type="GO" id="GO:0008800">
    <property type="term" value="F:beta-lactamase activity"/>
    <property type="evidence" value="ECO:0007669"/>
    <property type="project" value="UniProtKB-UniRule"/>
</dbReference>
<protein>
    <recommendedName>
        <fullName evidence="2 6">Beta-lactamase</fullName>
        <ecNumber evidence="2 6">3.5.2.6</ecNumber>
    </recommendedName>
</protein>
<dbReference type="Gene3D" id="3.40.710.10">
    <property type="entry name" value="DD-peptidase/beta-lactamase superfamily"/>
    <property type="match status" value="1"/>
</dbReference>
<evidence type="ECO:0000256" key="6">
    <source>
        <dbReference type="RuleBase" id="RU361140"/>
    </source>
</evidence>
<dbReference type="InterPro" id="IPR002137">
    <property type="entry name" value="Beta-lactam_class-D_AS"/>
</dbReference>
<keyword evidence="4 6" id="KW-0378">Hydrolase</keyword>
<comment type="similarity">
    <text evidence="1 6">Belongs to the class-D beta-lactamase family.</text>
</comment>
<dbReference type="PANTHER" id="PTHR30627:SF24">
    <property type="entry name" value="PENICILLIN-BINDING PROTEIN 4B"/>
    <property type="match status" value="1"/>
</dbReference>
<gene>
    <name evidence="9" type="ORF">EBB54_11530</name>
</gene>
<dbReference type="Proteomes" id="UP000274920">
    <property type="component" value="Unassembled WGS sequence"/>
</dbReference>
<dbReference type="AlphaFoldDB" id="A0A3R8R4H5"/>
<keyword evidence="5 6" id="KW-0046">Antibiotic resistance</keyword>
<accession>A0A3R8R4H5</accession>
<evidence type="ECO:0000256" key="4">
    <source>
        <dbReference type="ARBA" id="ARBA00022801"/>
    </source>
</evidence>
<evidence type="ECO:0000313" key="10">
    <source>
        <dbReference type="Proteomes" id="UP000274920"/>
    </source>
</evidence>
<dbReference type="GO" id="GO:0005886">
    <property type="term" value="C:plasma membrane"/>
    <property type="evidence" value="ECO:0007669"/>
    <property type="project" value="TreeGrafter"/>
</dbReference>
<dbReference type="GO" id="GO:0046677">
    <property type="term" value="P:response to antibiotic"/>
    <property type="evidence" value="ECO:0007669"/>
    <property type="project" value="UniProtKB-UniRule"/>
</dbReference>
<organism evidence="9 10">
    <name type="scientific">Schaedlerella arabinosiphila</name>
    <dbReference type="NCBI Taxonomy" id="2044587"/>
    <lineage>
        <taxon>Bacteria</taxon>
        <taxon>Bacillati</taxon>
        <taxon>Bacillota</taxon>
        <taxon>Clostridia</taxon>
        <taxon>Lachnospirales</taxon>
        <taxon>Lachnospiraceae</taxon>
        <taxon>Schaedlerella</taxon>
    </lineage>
</organism>
<keyword evidence="10" id="KW-1185">Reference proteome</keyword>
<dbReference type="Gene3D" id="3.90.1310.10">
    <property type="entry name" value="Penicillin-binding protein 2a (Domain 2)"/>
    <property type="match status" value="1"/>
</dbReference>
<dbReference type="InterPro" id="IPR050515">
    <property type="entry name" value="Beta-lactam/transpept"/>
</dbReference>
<dbReference type="InterPro" id="IPR001460">
    <property type="entry name" value="PCN-bd_Tpept"/>
</dbReference>
<dbReference type="SUPFAM" id="SSF56601">
    <property type="entry name" value="beta-lactamase/transpeptidase-like"/>
    <property type="match status" value="1"/>
</dbReference>
<evidence type="ECO:0000259" key="7">
    <source>
        <dbReference type="Pfam" id="PF00905"/>
    </source>
</evidence>
<dbReference type="PROSITE" id="PS00337">
    <property type="entry name" value="BETA_LACTAMASE_D"/>
    <property type="match status" value="1"/>
</dbReference>
<evidence type="ECO:0000256" key="5">
    <source>
        <dbReference type="ARBA" id="ARBA00023251"/>
    </source>
</evidence>
<feature type="domain" description="Penicillin-binding protein transpeptidase" evidence="7">
    <location>
        <begin position="135"/>
        <end position="445"/>
    </location>
</feature>
<name>A0A3R8R4H5_9FIRM</name>
<dbReference type="Pfam" id="PF00905">
    <property type="entry name" value="Transpeptidase"/>
    <property type="match status" value="1"/>
</dbReference>
<reference evidence="9" key="1">
    <citation type="submission" date="2018-10" db="EMBL/GenBank/DDBJ databases">
        <title>Schaedlerella arabinophila gen. nov. sp. nov., isolated from the mouse intestinal tract and comparative analysis with the genome of the closely related altered Schaedler flora strain ASF502.</title>
        <authorList>
            <person name="Miyake S."/>
            <person name="Soh M."/>
            <person name="Seedorf H."/>
        </authorList>
    </citation>
    <scope>NUCLEOTIDE SEQUENCE [LARGE SCALE GENOMIC DNA]</scope>
    <source>
        <strain evidence="9">DSM 106076</strain>
    </source>
</reference>
<dbReference type="GO" id="GO:0071555">
    <property type="term" value="P:cell wall organization"/>
    <property type="evidence" value="ECO:0007669"/>
    <property type="project" value="TreeGrafter"/>
</dbReference>
<dbReference type="Pfam" id="PF21922">
    <property type="entry name" value="PBP_dimer_2"/>
    <property type="match status" value="1"/>
</dbReference>
<dbReference type="EMBL" id="RHJS01000002">
    <property type="protein sequence ID" value="RRK31932.1"/>
    <property type="molecule type" value="Genomic_DNA"/>
</dbReference>
<dbReference type="GO" id="GO:0071972">
    <property type="term" value="F:peptidoglycan L,D-transpeptidase activity"/>
    <property type="evidence" value="ECO:0007669"/>
    <property type="project" value="TreeGrafter"/>
</dbReference>
<dbReference type="SUPFAM" id="SSF56519">
    <property type="entry name" value="Penicillin binding protein dimerisation domain"/>
    <property type="match status" value="1"/>
</dbReference>
<comment type="caution">
    <text evidence="9">The sequence shown here is derived from an EMBL/GenBank/DDBJ whole genome shotgun (WGS) entry which is preliminary data.</text>
</comment>
<evidence type="ECO:0000256" key="1">
    <source>
        <dbReference type="ARBA" id="ARBA00007898"/>
    </source>
</evidence>
<evidence type="ECO:0000313" key="9">
    <source>
        <dbReference type="EMBL" id="RRK31932.1"/>
    </source>
</evidence>
<sequence>MGYLIFFTAVRAKDIVNSPYNARQDNFADLVIRGAFSDRKGNTLALTEVAEDGTEIRRYPYGDVFAHVIGYNHGELGKTGLESVENFSLLSSNAFFLEKIKDEFQDQKHWGDTVVTTLDADLQQTAYLALGDNKGAVVVMEASTGKILVMLSKPSYDPNQIEENWSYLNADEENSPMLNRATQGSYAPGSTFKVVTALEYMREHPDYENYTYECGGEITSNNVTIRCFDSTVHGLENLQSSFANSCNASFVNIGLSLNRSSYTKTGEDLLFNKKLPCVLDYTKSSFSVDQNTGEAEVMMTAMGQGRTLVSPYHMALITSAVANGGTLMEPYLVEKVTNHTGREIKKNVPKSYRKLMTSDEAAQLKSYMQAVVEEGTGMLLSGQTYTAAGKTGTAEYSMDDGEKMHSWFMGFTNVDNPELVISVIVEGYDGNDGAKAVPIAKQILDAYYY</sequence>
<dbReference type="InterPro" id="IPR054120">
    <property type="entry name" value="PBPA_dimer"/>
</dbReference>